<feature type="region of interest" description="Disordered" evidence="1">
    <location>
        <begin position="574"/>
        <end position="603"/>
    </location>
</feature>
<feature type="region of interest" description="Disordered" evidence="1">
    <location>
        <begin position="751"/>
        <end position="771"/>
    </location>
</feature>
<accession>A0A078A1E2</accession>
<evidence type="ECO:0000313" key="3">
    <source>
        <dbReference type="Proteomes" id="UP000039865"/>
    </source>
</evidence>
<sequence length="1044" mass="120361">MELFKQPQSSVNSQYKQQPSSQISHSNFQKSTRGVGSIDSSSNLNFQFHLQSQQSKAQLDPNKMSYQNLPQTKSQIPQLNHLLNPASPPISQRASLFNNSYLNSNPTQRHANFQGSFAQNKQNDSALGMIAVEQDRFNNLVHLSSGFPIADIEYNGEILQRIPAQIIRLRSKQIDSYFKSNPIYLNNYSHKATIQDAQMITDNYRNSYQQSASKKSFAITGGLQVLMSDEPKTLNSIQRQINTYNGQAKKVTPSMTKEQIEMILIQNRLQKNSSQLKRNSVNIESKSKFYQNLFHKKQNLTARQEQKVCYDEIQSITESIQTSLNGDDDEEYHDITSGGGEINTPHIQLEDNQDQDDLSYYERYIGDNTSPIPTRPAQDNSVSYSQIDDRENMTRLKNDISSVLKSSDLMNSQNQIQQLPPPPYKQSKTINMTKGSDASLTPHYFYIDLNKDGKEDDNELNEKLKSYFQMKFQQKKQEELAMISRSLIRNEELSPPQNNPLNRVQQSSGFFGSGLMSAELSPKSGNELMHQKNKHSDRLNSQKIPVSNLQDVSPDLGRTNRKDFQLSQLQNNLLSPLADSKNNKSKDMNTQASDHLQSTQVQKIDKKKKQAAHTMMKEPIKSPNQEIIPAVKKESNKQILNFNSSVQSSKPLNKPQEYIQDFKQVKHQKNVEIYNSLDNEKNKSVSSSYYENKLQKNQKKLTIEDLENEDESSNQDFGSQGQTPKTMYHHHTKMTRNNLKSTNQLGFHKSLDQSKQAQQQHALSQKVSPTRPNQALYDEIYKTLLDNEQKEKSLTNKIKDFFITPLKIYNINLFGGNDRDRNNKLGQNLSLPRPSQNNQHHPVSTQNNQWRLSAQSQNVSVKSAPQKSQTEERVVFQKLCFLKLESDIRQFVEIQIALTQNFILVYQVSDKNIKLANRPLFEIQRQNVQKDVLKYNQEAYEGNQTTKQNKRFICKAFQALNNNIIKLKFNEKIDVKSNHLKITNQISTLQDQCISNFLIKSQQDEKIFQKLNQMFKKTKFVEEITFAFNQKSERDQFFKLIQYI</sequence>
<feature type="compositionally biased region" description="Polar residues" evidence="1">
    <location>
        <begin position="824"/>
        <end position="845"/>
    </location>
</feature>
<keyword evidence="3" id="KW-1185">Reference proteome</keyword>
<feature type="compositionally biased region" description="Polar residues" evidence="1">
    <location>
        <begin position="753"/>
        <end position="771"/>
    </location>
</feature>
<feature type="compositionally biased region" description="Polar residues" evidence="1">
    <location>
        <begin position="714"/>
        <end position="725"/>
    </location>
</feature>
<proteinExistence type="predicted"/>
<feature type="compositionally biased region" description="Polar residues" evidence="1">
    <location>
        <begin position="588"/>
        <end position="602"/>
    </location>
</feature>
<feature type="region of interest" description="Disordered" evidence="1">
    <location>
        <begin position="706"/>
        <end position="726"/>
    </location>
</feature>
<dbReference type="AlphaFoldDB" id="A0A078A1E2"/>
<dbReference type="Proteomes" id="UP000039865">
    <property type="component" value="Unassembled WGS sequence"/>
</dbReference>
<organism evidence="2 3">
    <name type="scientific">Stylonychia lemnae</name>
    <name type="common">Ciliate</name>
    <dbReference type="NCBI Taxonomy" id="5949"/>
    <lineage>
        <taxon>Eukaryota</taxon>
        <taxon>Sar</taxon>
        <taxon>Alveolata</taxon>
        <taxon>Ciliophora</taxon>
        <taxon>Intramacronucleata</taxon>
        <taxon>Spirotrichea</taxon>
        <taxon>Stichotrichia</taxon>
        <taxon>Sporadotrichida</taxon>
        <taxon>Oxytrichidae</taxon>
        <taxon>Stylonychinae</taxon>
        <taxon>Stylonychia</taxon>
    </lineage>
</organism>
<reference evidence="2 3" key="1">
    <citation type="submission" date="2014-06" db="EMBL/GenBank/DDBJ databases">
        <authorList>
            <person name="Swart Estienne"/>
        </authorList>
    </citation>
    <scope>NUCLEOTIDE SEQUENCE [LARGE SCALE GENOMIC DNA]</scope>
    <source>
        <strain evidence="2 3">130c</strain>
    </source>
</reference>
<feature type="region of interest" description="Disordered" evidence="1">
    <location>
        <begin position="823"/>
        <end position="845"/>
    </location>
</feature>
<dbReference type="EMBL" id="CCKQ01004757">
    <property type="protein sequence ID" value="CDW75915.1"/>
    <property type="molecule type" value="Genomic_DNA"/>
</dbReference>
<evidence type="ECO:0000313" key="2">
    <source>
        <dbReference type="EMBL" id="CDW75915.1"/>
    </source>
</evidence>
<feature type="compositionally biased region" description="Polar residues" evidence="1">
    <location>
        <begin position="495"/>
        <end position="510"/>
    </location>
</feature>
<feature type="region of interest" description="Disordered" evidence="1">
    <location>
        <begin position="492"/>
        <end position="559"/>
    </location>
</feature>
<gene>
    <name evidence="2" type="primary">Contig5983.g6411</name>
    <name evidence="2" type="ORF">STYLEM_4911</name>
</gene>
<feature type="compositionally biased region" description="Polar residues" evidence="1">
    <location>
        <begin position="541"/>
        <end position="551"/>
    </location>
</feature>
<protein>
    <submittedName>
        <fullName evidence="2">Uncharacterized protein</fullName>
    </submittedName>
</protein>
<evidence type="ECO:0000256" key="1">
    <source>
        <dbReference type="SAM" id="MobiDB-lite"/>
    </source>
</evidence>
<dbReference type="InParanoid" id="A0A078A1E2"/>
<name>A0A078A1E2_STYLE</name>
<feature type="region of interest" description="Disordered" evidence="1">
    <location>
        <begin position="1"/>
        <end position="36"/>
    </location>
</feature>